<evidence type="ECO:0000313" key="4">
    <source>
        <dbReference type="Proteomes" id="UP000632828"/>
    </source>
</evidence>
<dbReference type="AlphaFoldDB" id="A0A8J6QWC6"/>
<feature type="chain" id="PRO_5035320903" evidence="2">
    <location>
        <begin position="37"/>
        <end position="249"/>
    </location>
</feature>
<sequence length="249" mass="27394">MEKPGFMSCSPVRYLTGSAALILLATLLSSCAPAPAGAPSVALSEQLQQIRRQQQQQSEQLQLLSRQMVLLQEVMGIEEMKLDEQDPVEALIFSATPPTDLSGLPPQTVPQIELNPAVAAYLDAFSHLASGRPDSAERGFELFLREFPDHQHSTNARYWLAQAQSGQGKNDLATTTLRQIITDPRAQFKAPAALMQLAAIYRRQGLNNQADTIVEQLRASYPNSPEAQLLIRKEASQTDSDLNSRQRGN</sequence>
<dbReference type="Proteomes" id="UP000632828">
    <property type="component" value="Unassembled WGS sequence"/>
</dbReference>
<evidence type="ECO:0000256" key="1">
    <source>
        <dbReference type="SAM" id="Coils"/>
    </source>
</evidence>
<dbReference type="InterPro" id="IPR019734">
    <property type="entry name" value="TPR_rpt"/>
</dbReference>
<name>A0A8J6QWC6_9BACT</name>
<dbReference type="PROSITE" id="PS51257">
    <property type="entry name" value="PROKAR_LIPOPROTEIN"/>
    <property type="match status" value="1"/>
</dbReference>
<dbReference type="RefSeq" id="WP_191154028.1">
    <property type="nucleotide sequence ID" value="NZ_JACWUN010000003.1"/>
</dbReference>
<organism evidence="3 4">
    <name type="scientific">Pelovirga terrestris</name>
    <dbReference type="NCBI Taxonomy" id="2771352"/>
    <lineage>
        <taxon>Bacteria</taxon>
        <taxon>Pseudomonadati</taxon>
        <taxon>Thermodesulfobacteriota</taxon>
        <taxon>Desulfuromonadia</taxon>
        <taxon>Geobacterales</taxon>
        <taxon>Geobacteraceae</taxon>
        <taxon>Pelovirga</taxon>
    </lineage>
</organism>
<evidence type="ECO:0000256" key="2">
    <source>
        <dbReference type="SAM" id="SignalP"/>
    </source>
</evidence>
<proteinExistence type="predicted"/>
<dbReference type="SUPFAM" id="SSF48452">
    <property type="entry name" value="TPR-like"/>
    <property type="match status" value="1"/>
</dbReference>
<feature type="coiled-coil region" evidence="1">
    <location>
        <begin position="40"/>
        <end position="67"/>
    </location>
</feature>
<keyword evidence="2" id="KW-0732">Signal</keyword>
<evidence type="ECO:0000313" key="3">
    <source>
        <dbReference type="EMBL" id="MBD1399756.1"/>
    </source>
</evidence>
<reference evidence="3" key="1">
    <citation type="submission" date="2020-09" db="EMBL/GenBank/DDBJ databases">
        <title>Pelobacter alkaliphilus sp. nov., a novel anaerobic arsenate-reducing bacterium from terrestrial mud volcano.</title>
        <authorList>
            <person name="Khomyakova M.A."/>
            <person name="Merkel A.Y."/>
            <person name="Slobodkin A.I."/>
        </authorList>
    </citation>
    <scope>NUCLEOTIDE SEQUENCE</scope>
    <source>
        <strain evidence="3">M08fum</strain>
    </source>
</reference>
<accession>A0A8J6QWC6</accession>
<keyword evidence="1" id="KW-0175">Coiled coil</keyword>
<dbReference type="EMBL" id="JACWUN010000003">
    <property type="protein sequence ID" value="MBD1399756.1"/>
    <property type="molecule type" value="Genomic_DNA"/>
</dbReference>
<dbReference type="InterPro" id="IPR011990">
    <property type="entry name" value="TPR-like_helical_dom_sf"/>
</dbReference>
<keyword evidence="4" id="KW-1185">Reference proteome</keyword>
<comment type="caution">
    <text evidence="3">The sequence shown here is derived from an EMBL/GenBank/DDBJ whole genome shotgun (WGS) entry which is preliminary data.</text>
</comment>
<dbReference type="Pfam" id="PF13174">
    <property type="entry name" value="TPR_6"/>
    <property type="match status" value="2"/>
</dbReference>
<gene>
    <name evidence="3" type="ORF">ICT70_03640</name>
</gene>
<protein>
    <submittedName>
        <fullName evidence="3">Tetratricopeptide repeat protein</fullName>
    </submittedName>
</protein>
<dbReference type="Gene3D" id="1.25.40.10">
    <property type="entry name" value="Tetratricopeptide repeat domain"/>
    <property type="match status" value="1"/>
</dbReference>
<feature type="signal peptide" evidence="2">
    <location>
        <begin position="1"/>
        <end position="36"/>
    </location>
</feature>